<dbReference type="PANTHER" id="PTHR42928:SF5">
    <property type="entry name" value="BLR1237 PROTEIN"/>
    <property type="match status" value="1"/>
</dbReference>
<dbReference type="Gene3D" id="3.40.190.150">
    <property type="entry name" value="Bordetella uptake gene, domain 1"/>
    <property type="match status" value="1"/>
</dbReference>
<dbReference type="Gene3D" id="3.40.190.10">
    <property type="entry name" value="Periplasmic binding protein-like II"/>
    <property type="match status" value="1"/>
</dbReference>
<sequence length="258" mass="28278">MYRKSVAIFLVMAVLTVLAWCEPGWSQSQSYPTRQLTYLIPFDPGGQSDVEARRQQSHLSRILGQQVIIDYKVGGGGALGWRELVKSKPDGYLFCGFNIPHTILQPLQQDVGYKTEQLVPVAIFQKTPVGLAVPVNSPYKTLKEFIEAAKKEPGKLTVGGSSFFSGPHFATMLFDKLAGIKLSYVPFTGAAPQVTALLGGHTDAGMTFSNDLVRFKDKLRILAMATDERMSELPDAPTFKELGFNLVEAVDRGVIVPP</sequence>
<dbReference type="SUPFAM" id="SSF53850">
    <property type="entry name" value="Periplasmic binding protein-like II"/>
    <property type="match status" value="1"/>
</dbReference>
<evidence type="ECO:0000313" key="2">
    <source>
        <dbReference type="EMBL" id="MBI5249236.1"/>
    </source>
</evidence>
<feature type="non-terminal residue" evidence="2">
    <location>
        <position position="258"/>
    </location>
</feature>
<accession>A0A9D6V3C0</accession>
<dbReference type="EMBL" id="JACRDE010000195">
    <property type="protein sequence ID" value="MBI5249236.1"/>
    <property type="molecule type" value="Genomic_DNA"/>
</dbReference>
<gene>
    <name evidence="2" type="ORF">HY912_07060</name>
</gene>
<dbReference type="Pfam" id="PF03401">
    <property type="entry name" value="TctC"/>
    <property type="match status" value="1"/>
</dbReference>
<comment type="caution">
    <text evidence="2">The sequence shown here is derived from an EMBL/GenBank/DDBJ whole genome shotgun (WGS) entry which is preliminary data.</text>
</comment>
<reference evidence="2" key="1">
    <citation type="submission" date="2020-07" db="EMBL/GenBank/DDBJ databases">
        <title>Huge and variable diversity of episymbiotic CPR bacteria and DPANN archaea in groundwater ecosystems.</title>
        <authorList>
            <person name="He C.Y."/>
            <person name="Keren R."/>
            <person name="Whittaker M."/>
            <person name="Farag I.F."/>
            <person name="Doudna J."/>
            <person name="Cate J.H.D."/>
            <person name="Banfield J.F."/>
        </authorList>
    </citation>
    <scope>NUCLEOTIDE SEQUENCE</scope>
    <source>
        <strain evidence="2">NC_groundwater_1664_Pr3_B-0.1um_52_9</strain>
    </source>
</reference>
<dbReference type="Proteomes" id="UP000807825">
    <property type="component" value="Unassembled WGS sequence"/>
</dbReference>
<organism evidence="2 3">
    <name type="scientific">Desulfomonile tiedjei</name>
    <dbReference type="NCBI Taxonomy" id="2358"/>
    <lineage>
        <taxon>Bacteria</taxon>
        <taxon>Pseudomonadati</taxon>
        <taxon>Thermodesulfobacteriota</taxon>
        <taxon>Desulfomonilia</taxon>
        <taxon>Desulfomonilales</taxon>
        <taxon>Desulfomonilaceae</taxon>
        <taxon>Desulfomonile</taxon>
    </lineage>
</organism>
<dbReference type="AlphaFoldDB" id="A0A9D6V3C0"/>
<dbReference type="CDD" id="cd07012">
    <property type="entry name" value="PBP2_Bug_TTT"/>
    <property type="match status" value="1"/>
</dbReference>
<evidence type="ECO:0000313" key="3">
    <source>
        <dbReference type="Proteomes" id="UP000807825"/>
    </source>
</evidence>
<name>A0A9D6V3C0_9BACT</name>
<dbReference type="PANTHER" id="PTHR42928">
    <property type="entry name" value="TRICARBOXYLATE-BINDING PROTEIN"/>
    <property type="match status" value="1"/>
</dbReference>
<proteinExistence type="inferred from homology"/>
<dbReference type="InterPro" id="IPR005064">
    <property type="entry name" value="BUG"/>
</dbReference>
<comment type="similarity">
    <text evidence="1">Belongs to the UPF0065 (bug) family.</text>
</comment>
<evidence type="ECO:0000256" key="1">
    <source>
        <dbReference type="ARBA" id="ARBA00006987"/>
    </source>
</evidence>
<protein>
    <submittedName>
        <fullName evidence="2">Tripartite tricarboxylate transporter substrate binding protein</fullName>
    </submittedName>
</protein>
<dbReference type="InterPro" id="IPR042100">
    <property type="entry name" value="Bug_dom1"/>
</dbReference>